<dbReference type="EMBL" id="AP014800">
    <property type="protein sequence ID" value="BAQ67320.1"/>
    <property type="molecule type" value="Genomic_DNA"/>
</dbReference>
<dbReference type="InterPro" id="IPR013216">
    <property type="entry name" value="Methyltransf_11"/>
</dbReference>
<dbReference type="SUPFAM" id="SSF53335">
    <property type="entry name" value="S-adenosyl-L-methionine-dependent methyltransferases"/>
    <property type="match status" value="1"/>
</dbReference>
<dbReference type="Pfam" id="PF08241">
    <property type="entry name" value="Methyltransf_11"/>
    <property type="match status" value="1"/>
</dbReference>
<evidence type="ECO:0000313" key="2">
    <source>
        <dbReference type="EMBL" id="BAQ67320.1"/>
    </source>
</evidence>
<dbReference type="Gene3D" id="3.40.50.150">
    <property type="entry name" value="Vaccinia Virus protein VP39"/>
    <property type="match status" value="1"/>
</dbReference>
<dbReference type="InterPro" id="IPR029063">
    <property type="entry name" value="SAM-dependent_MTases_sf"/>
</dbReference>
<keyword evidence="2" id="KW-0489">Methyltransferase</keyword>
<sequence>MEETLERTELERLFAEAGIDYDFYSKKQNPQSIAFMAELLPLLERLYPARYHRKTVLDVGARTGSGSALLATMLDPASYARLKCTVTALDIDARMARISHALRPEMEYLVADIFEIDDRQWDIVICSHCIEHVPEPEPFLTQLRRLAREHVVISTPFRENPETRIPAHLHSFDEAFLDAVGAENITIYNGFHWPHSEIVTFSLPPL</sequence>
<keyword evidence="2" id="KW-0808">Transferase</keyword>
<dbReference type="PATRIC" id="fig|35806.4.peg.148"/>
<dbReference type="GO" id="GO:0008757">
    <property type="term" value="F:S-adenosylmethionine-dependent methyltransferase activity"/>
    <property type="evidence" value="ECO:0007669"/>
    <property type="project" value="InterPro"/>
</dbReference>
<evidence type="ECO:0000259" key="1">
    <source>
        <dbReference type="Pfam" id="PF08241"/>
    </source>
</evidence>
<organism evidence="2 3">
    <name type="scientific">Rhodovulum sulfidophilum</name>
    <name type="common">Rhodobacter sulfidophilus</name>
    <dbReference type="NCBI Taxonomy" id="35806"/>
    <lineage>
        <taxon>Bacteria</taxon>
        <taxon>Pseudomonadati</taxon>
        <taxon>Pseudomonadota</taxon>
        <taxon>Alphaproteobacteria</taxon>
        <taxon>Rhodobacterales</taxon>
        <taxon>Paracoccaceae</taxon>
        <taxon>Rhodovulum</taxon>
    </lineage>
</organism>
<dbReference type="KEGG" id="rsu:NHU_00149"/>
<dbReference type="CDD" id="cd02440">
    <property type="entry name" value="AdoMet_MTases"/>
    <property type="match status" value="1"/>
</dbReference>
<reference evidence="2 3" key="1">
    <citation type="submission" date="2015-02" db="EMBL/GenBank/DDBJ databases">
        <title>Genome sequene of Rhodovulum sulfidophilum DSM 2351.</title>
        <authorList>
            <person name="Nagao N."/>
        </authorList>
    </citation>
    <scope>NUCLEOTIDE SEQUENCE [LARGE SCALE GENOMIC DNA]</scope>
    <source>
        <strain evidence="2 3">DSM 2351</strain>
    </source>
</reference>
<protein>
    <submittedName>
        <fullName evidence="2">SAM-dependent methyltransferase</fullName>
    </submittedName>
</protein>
<feature type="domain" description="Methyltransferase type 11" evidence="1">
    <location>
        <begin position="57"/>
        <end position="149"/>
    </location>
</feature>
<evidence type="ECO:0000313" key="3">
    <source>
        <dbReference type="Proteomes" id="UP000064912"/>
    </source>
</evidence>
<dbReference type="GO" id="GO:0032259">
    <property type="term" value="P:methylation"/>
    <property type="evidence" value="ECO:0007669"/>
    <property type="project" value="UniProtKB-KW"/>
</dbReference>
<dbReference type="eggNOG" id="COG2226">
    <property type="taxonomic scope" value="Bacteria"/>
</dbReference>
<dbReference type="AlphaFoldDB" id="A0A0D6AXH5"/>
<name>A0A0D6AXH5_RHOSU</name>
<proteinExistence type="predicted"/>
<accession>A0A0D6AXH5</accession>
<dbReference type="Proteomes" id="UP000064912">
    <property type="component" value="Chromosome"/>
</dbReference>
<gene>
    <name evidence="2" type="ORF">NHU_00149</name>
</gene>